<comment type="caution">
    <text evidence="1">The sequence shown here is derived from an EMBL/GenBank/DDBJ whole genome shotgun (WGS) entry which is preliminary data.</text>
</comment>
<dbReference type="Proteomes" id="UP001258945">
    <property type="component" value="Unassembled WGS sequence"/>
</dbReference>
<evidence type="ECO:0000313" key="1">
    <source>
        <dbReference type="EMBL" id="MDT8332525.1"/>
    </source>
</evidence>
<name>A0ABU3MIP1_9PROT</name>
<sequence>MRVRIYRNLTQGCLSIQAQTPNGWRVVAHASDVLLADVSFTVSQPIRERILRTRRKEVHAYAVGELVGWVGTQAKHATVIARRALAAAAEADLGDPPAWERVAYNPYRQETFHRVTGSPDREPPVTSCAELRATAVPDGVAMLARDPA</sequence>
<organism evidence="1 2">
    <name type="scientific">Roseomonas gilardii</name>
    <dbReference type="NCBI Taxonomy" id="257708"/>
    <lineage>
        <taxon>Bacteria</taxon>
        <taxon>Pseudomonadati</taxon>
        <taxon>Pseudomonadota</taxon>
        <taxon>Alphaproteobacteria</taxon>
        <taxon>Acetobacterales</taxon>
        <taxon>Roseomonadaceae</taxon>
        <taxon>Roseomonas</taxon>
    </lineage>
</organism>
<dbReference type="Pfam" id="PF25735">
    <property type="entry name" value="Phage_L5_gp82"/>
    <property type="match status" value="1"/>
</dbReference>
<protein>
    <submittedName>
        <fullName evidence="1">Uncharacterized protein</fullName>
    </submittedName>
</protein>
<gene>
    <name evidence="1" type="ORF">RQ831_15800</name>
</gene>
<dbReference type="InterPro" id="IPR058002">
    <property type="entry name" value="Gp82"/>
</dbReference>
<dbReference type="RefSeq" id="WP_314230551.1">
    <property type="nucleotide sequence ID" value="NZ_JAVVDO010000029.1"/>
</dbReference>
<accession>A0ABU3MIP1</accession>
<evidence type="ECO:0000313" key="2">
    <source>
        <dbReference type="Proteomes" id="UP001258945"/>
    </source>
</evidence>
<reference evidence="1 2" key="1">
    <citation type="journal article" date="2019" name="Microb. Pathog.">
        <title>Comparison of VITEK 2, MALDI-TOF MS, 16S rRNA gene sequencing, and whole-genome sequencing for identification of Roseomonas mucosa.</title>
        <authorList>
            <person name="Rudolph W.W."/>
            <person name="Gunzer F."/>
            <person name="Trauth M."/>
            <person name="Bunk B."/>
            <person name="Bigge R."/>
            <person name="Schrottner P."/>
        </authorList>
    </citation>
    <scope>NUCLEOTIDE SEQUENCE [LARGE SCALE GENOMIC DNA]</scope>
    <source>
        <strain evidence="1 2">DSM 103800</strain>
    </source>
</reference>
<proteinExistence type="predicted"/>
<keyword evidence="2" id="KW-1185">Reference proteome</keyword>
<dbReference type="EMBL" id="JAVVDO010000029">
    <property type="protein sequence ID" value="MDT8332525.1"/>
    <property type="molecule type" value="Genomic_DNA"/>
</dbReference>